<feature type="compositionally biased region" description="Pro residues" evidence="3">
    <location>
        <begin position="287"/>
        <end position="308"/>
    </location>
</feature>
<keyword evidence="7" id="KW-1185">Reference proteome</keyword>
<evidence type="ECO:0000259" key="5">
    <source>
        <dbReference type="PROSITE" id="PS51670"/>
    </source>
</evidence>
<feature type="region of interest" description="Disordered" evidence="3">
    <location>
        <begin position="1205"/>
        <end position="1245"/>
    </location>
</feature>
<dbReference type="Proteomes" id="UP001159405">
    <property type="component" value="Unassembled WGS sequence"/>
</dbReference>
<evidence type="ECO:0000256" key="1">
    <source>
        <dbReference type="ARBA" id="ARBA00022656"/>
    </source>
</evidence>
<comment type="caution">
    <text evidence="2">Lacks conserved residue(s) required for the propagation of feature annotation.</text>
</comment>
<evidence type="ECO:0000256" key="2">
    <source>
        <dbReference type="PROSITE-ProRule" id="PRU01005"/>
    </source>
</evidence>
<feature type="region of interest" description="Disordered" evidence="3">
    <location>
        <begin position="354"/>
        <end position="414"/>
    </location>
</feature>
<evidence type="ECO:0000256" key="4">
    <source>
        <dbReference type="SAM" id="SignalP"/>
    </source>
</evidence>
<feature type="compositionally biased region" description="Basic and acidic residues" evidence="3">
    <location>
        <begin position="374"/>
        <end position="387"/>
    </location>
</feature>
<dbReference type="EMBL" id="CALNXK010000177">
    <property type="protein sequence ID" value="CAH3172914.1"/>
    <property type="molecule type" value="Genomic_DNA"/>
</dbReference>
<feature type="disulfide bond" evidence="2">
    <location>
        <begin position="469"/>
        <end position="503"/>
    </location>
</feature>
<feature type="compositionally biased region" description="Basic residues" evidence="3">
    <location>
        <begin position="155"/>
        <end position="171"/>
    </location>
</feature>
<feature type="region of interest" description="Disordered" evidence="3">
    <location>
        <begin position="284"/>
        <end position="308"/>
    </location>
</feature>
<proteinExistence type="predicted"/>
<name>A0ABN8R0N5_9CNID</name>
<reference evidence="6 7" key="1">
    <citation type="submission" date="2022-05" db="EMBL/GenBank/DDBJ databases">
        <authorList>
            <consortium name="Genoscope - CEA"/>
            <person name="William W."/>
        </authorList>
    </citation>
    <scope>NUCLEOTIDE SEQUENCE [LARGE SCALE GENOMIC DNA]</scope>
</reference>
<sequence length="1501" mass="165471">MRNLLFRVLFVALCSTFVLCVPADDSDFIDEKGKALKNLRVVPGSKRDKTDYHTVEQEAGRAVLKLLDAKIGRKVSDAAKEVTDFLNDAVGHHAKQRAEKIQADKEKEMSLLHLGAKKILSNNDEEDKPKKNKDGSFLVHFKIPYIVTPVDSKKPKTKKFHHKKVKKVHPLKKFHHRIHRHHHHHHHHHHHPPALDTNSLAAPAPSPPSPLQAPAPQPQATPQSYNAIDMTFNGYNWTYKFTNDSSMDMVPCQGNCMGPCTSQCSLSQDCCCCDPNMMAQNQMAPAPAYPPALPPPPPPPPPPPSPPPLPLPPPAPMYEPPVIAPAPVCPMGCKRNCFTYCPRDCCGVAGKRDRVLSNEGSGNEETLDNGSASEEVKQNVEEKHDVSAKSAGDNANDREQITSDVSQEGSSESKEWVAAQNIINKLVDESIASRVREAEHDVAHLLEANIADHIKKTGKTLLRKLPSECHDQIEHCETLAKSGVCKTSPKAMREHCAKTCNLCEDHYVVQPHVSVDFKQKTKKEAKQQDAVPPKKSSPHKQHWRPQKPTDGPSTRKNNLARYAEGLIPEDTIKILHSIEPLLSQQTKGVMKFHQNDLSPENEKIHDAQKLLEYVKVLQPPRKFKFLNEEISSAKDKKKSTTLASVQKPAKHNDRNKKEDNKSKDREKSKHKANARTIKSKLTKKLKVKGTPLTSLSKTVTFKNHKYKITPVVDWERISKMLGSLGYKAVHIVGVKDKKIHQDITEHLKKHGVDKILGHKGNDKVAAETFVSAVHREKSWHNDEYFKAHCHPQCLHSCVASCEPGCCPEHDKVSVTTGLAKHCHSSCLTNCVPACGSGCCSADEEMKRGHHFLHYQKIRDYQKAKDQAEEKTKTAAKQHDEPKKQEDNSKCHPQCKQTCLASCGKGCCSEEGERMRDEQERKEKDAREKERKENKLARAHAQAEKDKAIKALYKHQPRLCPAPCPQVCAPSCADDCCAFGKFAPTQPGMPPVEQPHPGLLPNVPYPHSKVIPIEAFACKESCKFSCAYDCPRDCCSPEDVAMQEAHEAAAAAAASPPATTVGAPQSLAFQGFAPAANTCPSPCPGGCYPSCTVACCTSALGLPQGNEAELSQDARSSTNRVLHVTHEMNQTLLTIGLLFTVVLLFTTWTEAKGKHHRHKHLKNFLRHKVAKHEREKKVEEKPEDIQLVKSEDDLSGSGLDFAAEPEVDMKEEKTKEEGEKAKDHVAHIRPKKKKIHHEDDDDQGSLRNLLDSSIENLAKAGKAIQAILDATGTRRVSQTCAGSCPDVCAPGCQSTCCNTPPSSPMSQVAGQVPYPSPYQQQSPYGYPQQQQYPQMPQPQYLPMPQMAQPQQLAPYPQQPRAGQCPQQCSAAPCPSACPSTCCSSQPQYQPQAAGGMMSAPQYLELPPATPKPNITQSSSCASPCSQSCAPACQPSCCSGSMGMPMGMPFPQQQPMMPVMPQMPPTPPMQQQQACPQACQPAAPGGCAPQAQCPQRCCQNRRR</sequence>
<feature type="compositionally biased region" description="Basic residues" evidence="3">
    <location>
        <begin position="178"/>
        <end position="192"/>
    </location>
</feature>
<feature type="compositionally biased region" description="Polar residues" evidence="3">
    <location>
        <begin position="358"/>
        <end position="372"/>
    </location>
</feature>
<dbReference type="PANTHER" id="PTHR45691:SF6">
    <property type="entry name" value="PROTEIN DIAPHANOUS"/>
    <property type="match status" value="1"/>
</dbReference>
<feature type="signal peptide" evidence="4">
    <location>
        <begin position="1"/>
        <end position="20"/>
    </location>
</feature>
<feature type="region of interest" description="Disordered" evidence="3">
    <location>
        <begin position="152"/>
        <end position="171"/>
    </location>
</feature>
<gene>
    <name evidence="6" type="ORF">PLOB_00013491</name>
</gene>
<feature type="compositionally biased region" description="Basic and acidic residues" evidence="3">
    <location>
        <begin position="650"/>
        <end position="667"/>
    </location>
</feature>
<feature type="compositionally biased region" description="Basic and acidic residues" evidence="3">
    <location>
        <begin position="1206"/>
        <end position="1225"/>
    </location>
</feature>
<comment type="caution">
    <text evidence="6">The sequence shown here is derived from an EMBL/GenBank/DDBJ whole genome shotgun (WGS) entry which is preliminary data.</text>
</comment>
<dbReference type="SUPFAM" id="SSF101447">
    <property type="entry name" value="Formin homology 2 domain (FH2 domain)"/>
    <property type="match status" value="1"/>
</dbReference>
<organism evidence="6 7">
    <name type="scientific">Porites lobata</name>
    <dbReference type="NCBI Taxonomy" id="104759"/>
    <lineage>
        <taxon>Eukaryota</taxon>
        <taxon>Metazoa</taxon>
        <taxon>Cnidaria</taxon>
        <taxon>Anthozoa</taxon>
        <taxon>Hexacorallia</taxon>
        <taxon>Scleractinia</taxon>
        <taxon>Fungiina</taxon>
        <taxon>Poritidae</taxon>
        <taxon>Porites</taxon>
    </lineage>
</organism>
<evidence type="ECO:0000313" key="7">
    <source>
        <dbReference type="Proteomes" id="UP001159405"/>
    </source>
</evidence>
<keyword evidence="4" id="KW-0732">Signal</keyword>
<feature type="compositionally biased region" description="Pro residues" evidence="3">
    <location>
        <begin position="204"/>
        <end position="219"/>
    </location>
</feature>
<feature type="region of interest" description="Disordered" evidence="3">
    <location>
        <begin position="518"/>
        <end position="557"/>
    </location>
</feature>
<feature type="region of interest" description="Disordered" evidence="3">
    <location>
        <begin position="1305"/>
        <end position="1339"/>
    </location>
</feature>
<evidence type="ECO:0000256" key="3">
    <source>
        <dbReference type="SAM" id="MobiDB-lite"/>
    </source>
</evidence>
<protein>
    <recommendedName>
        <fullName evidence="5">ShKT domain-containing protein</fullName>
    </recommendedName>
</protein>
<feature type="region of interest" description="Disordered" evidence="3">
    <location>
        <begin position="178"/>
        <end position="224"/>
    </location>
</feature>
<dbReference type="SMART" id="SM00254">
    <property type="entry name" value="ShKT"/>
    <property type="match status" value="1"/>
</dbReference>
<feature type="compositionally biased region" description="Basic and acidic residues" evidence="3">
    <location>
        <begin position="862"/>
        <end position="889"/>
    </location>
</feature>
<keyword evidence="2" id="KW-1015">Disulfide bond</keyword>
<feature type="region of interest" description="Disordered" evidence="3">
    <location>
        <begin position="862"/>
        <end position="890"/>
    </location>
</feature>
<evidence type="ECO:0000313" key="6">
    <source>
        <dbReference type="EMBL" id="CAH3172914.1"/>
    </source>
</evidence>
<keyword evidence="1" id="KW-0800">Toxin</keyword>
<feature type="domain" description="ShKT" evidence="5">
    <location>
        <begin position="469"/>
        <end position="503"/>
    </location>
</feature>
<dbReference type="InterPro" id="IPR003582">
    <property type="entry name" value="ShKT_dom"/>
</dbReference>
<feature type="region of interest" description="Disordered" evidence="3">
    <location>
        <begin position="913"/>
        <end position="939"/>
    </location>
</feature>
<dbReference type="InterPro" id="IPR051412">
    <property type="entry name" value="Formin_Homology_Diaphanous_sf"/>
</dbReference>
<accession>A0ABN8R0N5</accession>
<feature type="compositionally biased region" description="Basic and acidic residues" evidence="3">
    <location>
        <begin position="518"/>
        <end position="527"/>
    </location>
</feature>
<feature type="region of interest" description="Disordered" evidence="3">
    <location>
        <begin position="636"/>
        <end position="675"/>
    </location>
</feature>
<feature type="compositionally biased region" description="Low complexity" evidence="3">
    <location>
        <begin position="1316"/>
        <end position="1333"/>
    </location>
</feature>
<dbReference type="PANTHER" id="PTHR45691">
    <property type="entry name" value="PROTEIN DIAPHANOUS"/>
    <property type="match status" value="1"/>
</dbReference>
<feature type="compositionally biased region" description="Basic residues" evidence="3">
    <location>
        <begin position="536"/>
        <end position="545"/>
    </location>
</feature>
<feature type="chain" id="PRO_5047127348" description="ShKT domain-containing protein" evidence="4">
    <location>
        <begin position="21"/>
        <end position="1501"/>
    </location>
</feature>
<dbReference type="PROSITE" id="PS51670">
    <property type="entry name" value="SHKT"/>
    <property type="match status" value="1"/>
</dbReference>